<feature type="transmembrane region" description="Helical" evidence="5">
    <location>
        <begin position="305"/>
        <end position="326"/>
    </location>
</feature>
<protein>
    <submittedName>
        <fullName evidence="7">Fusaric acid resistance family protein</fullName>
    </submittedName>
</protein>
<evidence type="ECO:0000256" key="2">
    <source>
        <dbReference type="ARBA" id="ARBA00022692"/>
    </source>
</evidence>
<evidence type="ECO:0000256" key="3">
    <source>
        <dbReference type="ARBA" id="ARBA00022989"/>
    </source>
</evidence>
<comment type="caution">
    <text evidence="7">The sequence shown here is derived from an EMBL/GenBank/DDBJ whole genome shotgun (WGS) entry which is preliminary data.</text>
</comment>
<organism evidence="7 8">
    <name type="scientific">Hasllibacter halocynthiae</name>
    <dbReference type="NCBI Taxonomy" id="595589"/>
    <lineage>
        <taxon>Bacteria</taxon>
        <taxon>Pseudomonadati</taxon>
        <taxon>Pseudomonadota</taxon>
        <taxon>Alphaproteobacteria</taxon>
        <taxon>Rhodobacterales</taxon>
        <taxon>Roseobacteraceae</taxon>
        <taxon>Hasllibacter</taxon>
    </lineage>
</organism>
<sequence length="345" mass="36827">MYVTPRPDASEDPFYAVRLGLIGALAYSAIPLIDPALPPIICALPVGLIASQRKSFNVGKAIAGPVVMIVLVYVMTWAVEQMRPMPVLYVAVMWLTYFAGYLMILRTGAQAGMLIVIVSVLMSVMGMHGSATVETMRDGFVQAALVGLLIAPVVYWLVPPRTREAHVDTPVPGGGNVAIGAAIRATVLLGLSFWLYSVMQPSDMMMAVIAAMVLVFPTRRAVLWEALQRVRATFYGSMAAALALAVVVWSPHLPIVLGLVFLTGLYFGDRMIHGPHPSMVYQYAFSVMLALVAGALSTQDASYAVLTRIVLTLVGAGAAVAAVALLDGLTDWRGERRPIRGAGAA</sequence>
<feature type="transmembrane region" description="Helical" evidence="5">
    <location>
        <begin position="204"/>
        <end position="222"/>
    </location>
</feature>
<keyword evidence="2 5" id="KW-0812">Transmembrane</keyword>
<gene>
    <name evidence="7" type="ORF">BCF33_1368</name>
</gene>
<dbReference type="OrthoDB" id="7838578at2"/>
<evidence type="ECO:0000256" key="1">
    <source>
        <dbReference type="ARBA" id="ARBA00004141"/>
    </source>
</evidence>
<evidence type="ECO:0000256" key="5">
    <source>
        <dbReference type="SAM" id="Phobius"/>
    </source>
</evidence>
<feature type="transmembrane region" description="Helical" evidence="5">
    <location>
        <begin position="61"/>
        <end position="79"/>
    </location>
</feature>
<keyword evidence="3 5" id="KW-1133">Transmembrane helix</keyword>
<keyword evidence="4 5" id="KW-0472">Membrane</keyword>
<dbReference type="RefSeq" id="WP_106160085.1">
    <property type="nucleotide sequence ID" value="NZ_PVTT01000001.1"/>
</dbReference>
<reference evidence="7 8" key="1">
    <citation type="submission" date="2018-03" db="EMBL/GenBank/DDBJ databases">
        <title>Genomic Encyclopedia of Archaeal and Bacterial Type Strains, Phase II (KMG-II): from individual species to whole genera.</title>
        <authorList>
            <person name="Goeker M."/>
        </authorList>
    </citation>
    <scope>NUCLEOTIDE SEQUENCE [LARGE SCALE GENOMIC DNA]</scope>
    <source>
        <strain evidence="7 8">DSM 29318</strain>
    </source>
</reference>
<dbReference type="Pfam" id="PF13515">
    <property type="entry name" value="FUSC_2"/>
    <property type="match status" value="1"/>
</dbReference>
<proteinExistence type="predicted"/>
<feature type="transmembrane region" description="Helical" evidence="5">
    <location>
        <begin position="279"/>
        <end position="298"/>
    </location>
</feature>
<dbReference type="InterPro" id="IPR049453">
    <property type="entry name" value="Memb_transporter_dom"/>
</dbReference>
<evidence type="ECO:0000313" key="7">
    <source>
        <dbReference type="EMBL" id="PRY95741.1"/>
    </source>
</evidence>
<feature type="transmembrane region" description="Helical" evidence="5">
    <location>
        <begin position="111"/>
        <end position="128"/>
    </location>
</feature>
<name>A0A2T0X9W6_9RHOB</name>
<feature type="transmembrane region" description="Helical" evidence="5">
    <location>
        <begin position="140"/>
        <end position="158"/>
    </location>
</feature>
<keyword evidence="8" id="KW-1185">Reference proteome</keyword>
<evidence type="ECO:0000256" key="4">
    <source>
        <dbReference type="ARBA" id="ARBA00023136"/>
    </source>
</evidence>
<dbReference type="GO" id="GO:0016020">
    <property type="term" value="C:membrane"/>
    <property type="evidence" value="ECO:0007669"/>
    <property type="project" value="UniProtKB-SubCell"/>
</dbReference>
<evidence type="ECO:0000259" key="6">
    <source>
        <dbReference type="Pfam" id="PF13515"/>
    </source>
</evidence>
<evidence type="ECO:0000313" key="8">
    <source>
        <dbReference type="Proteomes" id="UP000238801"/>
    </source>
</evidence>
<feature type="transmembrane region" description="Helical" evidence="5">
    <location>
        <begin position="234"/>
        <end position="267"/>
    </location>
</feature>
<dbReference type="Proteomes" id="UP000238801">
    <property type="component" value="Unassembled WGS sequence"/>
</dbReference>
<comment type="subcellular location">
    <subcellularLocation>
        <location evidence="1">Membrane</location>
        <topology evidence="1">Multi-pass membrane protein</topology>
    </subcellularLocation>
</comment>
<feature type="domain" description="Integral membrane bound transporter" evidence="6">
    <location>
        <begin position="192"/>
        <end position="321"/>
    </location>
</feature>
<accession>A0A2T0X9W6</accession>
<feature type="transmembrane region" description="Helical" evidence="5">
    <location>
        <begin position="85"/>
        <end position="104"/>
    </location>
</feature>
<dbReference type="AlphaFoldDB" id="A0A2T0X9W6"/>
<feature type="transmembrane region" description="Helical" evidence="5">
    <location>
        <begin position="178"/>
        <end position="198"/>
    </location>
</feature>
<dbReference type="EMBL" id="PVTT01000001">
    <property type="protein sequence ID" value="PRY95741.1"/>
    <property type="molecule type" value="Genomic_DNA"/>
</dbReference>
<feature type="transmembrane region" description="Helical" evidence="5">
    <location>
        <begin position="20"/>
        <end position="49"/>
    </location>
</feature>